<feature type="region of interest" description="Disordered" evidence="9">
    <location>
        <begin position="109"/>
        <end position="241"/>
    </location>
</feature>
<sequence>MLMQVLLVASAVAAFLGGYVRADFQLMLLVYAGGVVLTALVTVPNWPFFNRNPLKWLDAAEAERHPRPQVSAGAAAGGKKKSGKNKLHVTIGFKKDELKVVYSVRRKKLKATGGRQPDGAGAPRLKVTGERRADGGRWARFLKDRQKERHPAERAHSLEELMRADTAGGSSGRSDGSMRSAQEDAGNGKVEDKEQKQDRHQAMEEPRHDQAMNVQDLPGGDGGQTENAARNNDGDGKGEDGRWWRKIRNLRVLSFLLVLALVGVGATVLYIALL</sequence>
<proteinExistence type="inferred from homology"/>
<name>A0A3L6ENE8_MAIZE</name>
<evidence type="ECO:0000256" key="1">
    <source>
        <dbReference type="ARBA" id="ARBA00004477"/>
    </source>
</evidence>
<comment type="similarity">
    <text evidence="2">Belongs to the SPCS1 family.</text>
</comment>
<comment type="function">
    <text evidence="8">Component of the signal peptidase complex (SPC) which catalyzes the cleavage of N-terminal signal sequences from nascent proteins as they are translocated into the lumen of the endoplasmic reticulum. Dispensable for SPC enzymatic activity.</text>
</comment>
<evidence type="ECO:0000256" key="9">
    <source>
        <dbReference type="SAM" id="MobiDB-lite"/>
    </source>
</evidence>
<feature type="compositionally biased region" description="Basic and acidic residues" evidence="9">
    <location>
        <begin position="232"/>
        <end position="241"/>
    </location>
</feature>
<comment type="caution">
    <text evidence="11">The sequence shown here is derived from an EMBL/GenBank/DDBJ whole genome shotgun (WGS) entry which is preliminary data.</text>
</comment>
<feature type="transmembrane region" description="Helical" evidence="10">
    <location>
        <begin position="32"/>
        <end position="49"/>
    </location>
</feature>
<evidence type="ECO:0000256" key="10">
    <source>
        <dbReference type="SAM" id="Phobius"/>
    </source>
</evidence>
<dbReference type="GO" id="GO:0006465">
    <property type="term" value="P:signal peptide processing"/>
    <property type="evidence" value="ECO:0007669"/>
    <property type="project" value="InterPro"/>
</dbReference>
<dbReference type="ExpressionAtlas" id="A0A3L6ENE8">
    <property type="expression patterns" value="baseline and differential"/>
</dbReference>
<keyword evidence="6 10" id="KW-1133">Transmembrane helix</keyword>
<evidence type="ECO:0000256" key="4">
    <source>
        <dbReference type="ARBA" id="ARBA00022692"/>
    </source>
</evidence>
<gene>
    <name evidence="11" type="primary">At2g22425_0</name>
    <name evidence="11" type="ORF">Zm00014a_032848</name>
</gene>
<keyword evidence="5" id="KW-0256">Endoplasmic reticulum</keyword>
<organism evidence="11">
    <name type="scientific">Zea mays</name>
    <name type="common">Maize</name>
    <dbReference type="NCBI Taxonomy" id="4577"/>
    <lineage>
        <taxon>Eukaryota</taxon>
        <taxon>Viridiplantae</taxon>
        <taxon>Streptophyta</taxon>
        <taxon>Embryophyta</taxon>
        <taxon>Tracheophyta</taxon>
        <taxon>Spermatophyta</taxon>
        <taxon>Magnoliopsida</taxon>
        <taxon>Liliopsida</taxon>
        <taxon>Poales</taxon>
        <taxon>Poaceae</taxon>
        <taxon>PACMAD clade</taxon>
        <taxon>Panicoideae</taxon>
        <taxon>Andropogonodae</taxon>
        <taxon>Andropogoneae</taxon>
        <taxon>Tripsacinae</taxon>
        <taxon>Zea</taxon>
    </lineage>
</organism>
<feature type="compositionally biased region" description="Basic and acidic residues" evidence="9">
    <location>
        <begin position="189"/>
        <end position="210"/>
    </location>
</feature>
<feature type="compositionally biased region" description="Basic and acidic residues" evidence="9">
    <location>
        <begin position="127"/>
        <end position="163"/>
    </location>
</feature>
<evidence type="ECO:0000256" key="6">
    <source>
        <dbReference type="ARBA" id="ARBA00022989"/>
    </source>
</evidence>
<dbReference type="PANTHER" id="PTHR13202">
    <property type="entry name" value="MICROSOMAL SIGNAL PEPTIDASE 12 KDA SUBUNIT"/>
    <property type="match status" value="1"/>
</dbReference>
<evidence type="ECO:0000256" key="7">
    <source>
        <dbReference type="ARBA" id="ARBA00023136"/>
    </source>
</evidence>
<protein>
    <recommendedName>
        <fullName evidence="3">Signal peptidase complex subunit 1</fullName>
    </recommendedName>
</protein>
<dbReference type="InterPro" id="IPR009542">
    <property type="entry name" value="Spc1/SPCS1"/>
</dbReference>
<evidence type="ECO:0000256" key="3">
    <source>
        <dbReference type="ARBA" id="ARBA00017059"/>
    </source>
</evidence>
<dbReference type="GO" id="GO:0005787">
    <property type="term" value="C:signal peptidase complex"/>
    <property type="evidence" value="ECO:0007669"/>
    <property type="project" value="InterPro"/>
</dbReference>
<feature type="compositionally biased region" description="Low complexity" evidence="9">
    <location>
        <begin position="164"/>
        <end position="180"/>
    </location>
</feature>
<evidence type="ECO:0000256" key="5">
    <source>
        <dbReference type="ARBA" id="ARBA00022824"/>
    </source>
</evidence>
<dbReference type="PANTHER" id="PTHR13202:SF0">
    <property type="entry name" value="SIGNAL PEPTIDASE COMPLEX SUBUNIT 1"/>
    <property type="match status" value="1"/>
</dbReference>
<dbReference type="EMBL" id="NCVQ01000006">
    <property type="protein sequence ID" value="PWZ20847.1"/>
    <property type="molecule type" value="Genomic_DNA"/>
</dbReference>
<feature type="transmembrane region" description="Helical" evidence="10">
    <location>
        <begin position="252"/>
        <end position="273"/>
    </location>
</feature>
<dbReference type="Proteomes" id="UP000251960">
    <property type="component" value="Chromosome 5"/>
</dbReference>
<keyword evidence="4 10" id="KW-0812">Transmembrane</keyword>
<dbReference type="AlphaFoldDB" id="A0A3L6ENE8"/>
<comment type="subcellular location">
    <subcellularLocation>
        <location evidence="1">Endoplasmic reticulum membrane</location>
        <topology evidence="1">Multi-pass membrane protein</topology>
    </subcellularLocation>
</comment>
<reference evidence="11" key="1">
    <citation type="journal article" date="2018" name="Nat. Genet.">
        <title>Extensive intraspecific gene order and gene structural variations between Mo17 and other maize genomes.</title>
        <authorList>
            <person name="Sun S."/>
            <person name="Zhou Y."/>
            <person name="Chen J."/>
            <person name="Shi J."/>
            <person name="Zhao H."/>
            <person name="Zhao H."/>
            <person name="Song W."/>
            <person name="Zhang M."/>
            <person name="Cui Y."/>
            <person name="Dong X."/>
            <person name="Liu H."/>
            <person name="Ma X."/>
            <person name="Jiao Y."/>
            <person name="Wang B."/>
            <person name="Wei X."/>
            <person name="Stein J.C."/>
            <person name="Glaubitz J.C."/>
            <person name="Lu F."/>
            <person name="Yu G."/>
            <person name="Liang C."/>
            <person name="Fengler K."/>
            <person name="Li B."/>
            <person name="Rafalski A."/>
            <person name="Schnable P.S."/>
            <person name="Ware D.H."/>
            <person name="Buckler E.S."/>
            <person name="Lai J."/>
        </authorList>
    </citation>
    <scope>NUCLEOTIDE SEQUENCE [LARGE SCALE GENOMIC DNA]</scope>
    <source>
        <tissue evidence="11">Seedling</tissue>
    </source>
</reference>
<keyword evidence="7 10" id="KW-0472">Membrane</keyword>
<evidence type="ECO:0000256" key="2">
    <source>
        <dbReference type="ARBA" id="ARBA00005245"/>
    </source>
</evidence>
<evidence type="ECO:0000313" key="11">
    <source>
        <dbReference type="EMBL" id="PWZ20847.1"/>
    </source>
</evidence>
<accession>A0A3L6ENE8</accession>
<evidence type="ECO:0000256" key="8">
    <source>
        <dbReference type="ARBA" id="ARBA00045204"/>
    </source>
</evidence>
<dbReference type="Pfam" id="PF06645">
    <property type="entry name" value="SPC12"/>
    <property type="match status" value="1"/>
</dbReference>